<feature type="domain" description="Carrier" evidence="3">
    <location>
        <begin position="538"/>
        <end position="613"/>
    </location>
</feature>
<dbReference type="InterPro" id="IPR010071">
    <property type="entry name" value="AA_adenyl_dom"/>
</dbReference>
<dbReference type="InterPro" id="IPR036291">
    <property type="entry name" value="NAD(P)-bd_dom_sf"/>
</dbReference>
<dbReference type="PANTHER" id="PTHR44845">
    <property type="entry name" value="CARRIER DOMAIN-CONTAINING PROTEIN"/>
    <property type="match status" value="1"/>
</dbReference>
<proteinExistence type="predicted"/>
<organism evidence="4 5">
    <name type="scientific">Chitinophaga lutea</name>
    <dbReference type="NCBI Taxonomy" id="2488634"/>
    <lineage>
        <taxon>Bacteria</taxon>
        <taxon>Pseudomonadati</taxon>
        <taxon>Bacteroidota</taxon>
        <taxon>Chitinophagia</taxon>
        <taxon>Chitinophagales</taxon>
        <taxon>Chitinophagaceae</taxon>
        <taxon>Chitinophaga</taxon>
    </lineage>
</organism>
<dbReference type="EMBL" id="RPDH01000003">
    <property type="protein sequence ID" value="RPE05467.1"/>
    <property type="molecule type" value="Genomic_DNA"/>
</dbReference>
<sequence>MKTSHLQTDDIPVSGIALTADEKHTLLHLFNDTRHEFPAHETLMSLFARQVRQTPLHTAVECQGRSITYQELDEQSNRVANCLLAHDAGAGKFVPVWFDRSIEWLAAVIGILKTGAAYIPIDPAYPLKRVEYILSDAGAALIITGKTHGASLQQGGGTKILYIEDMAAFDATPVATPANELAYVIYTSGSTGNPKGVMIRQEAVVNLITWHIHRFGVSTASRLTLVAGLAFDISVWEIWSALLSGATLCIAGNEERTHAQTLLEFYRRNRITHAFTPAVLAPGIVERSSGDKSLQLEYLFTGGEQLQPVLTGSLSYTLVDYYGPTECTIFATYRLVKDKNGAYVSSIGTPVANTQAYVIGQQDELLPVGATGELCISGICLSPGYLHNETLTAEKFIPHPFIPGEKLYRTGDLACRLPDGSIRFLGRIDNQVKIRGFRIELGEIERSLLKIPGISNAVVIAKENTRHQKYLIAFYVQEGAPDLATIRQELRAELPGYMIPAQFIPVAAIPLTPNGKADKARLAELAAQHAEDTVLAEPPSNDTERVISEIWARELERPVINMTDNFFDIGGDSLLVAVVTAAMRHHLQVKTYMRDIYEYPVLQDLAAMLIGRATEGEQELPVEDVEPYVELQNDVFLAPGTSFAGTFDASVLSKPSAIFLTGATGFVGIHLLADLLQQTSADIYCLVRAKDEYQAMEKIMQCFSRYRIDVALELQKRIIPVTGDLSKIFLGLPEKQYRFLSQKIDVIYHSGSSVNFIEPYSYMKAPNVTGIREIIRLAGAVKLKCLVLLSTISVYSWGHVFTHKTVMKETDDIAQNLLAVSKDIGYVRSKWVMEAIADLAAAEGLPVITYRLGYAMCHSTSGASADYQWWSGLVRNCIEFGAYPQLTELREGLITVDYMTRAMVHISRKEDAIGRKFNLIASPDTNLTLEAFFALLQKHYPFQLKGLPYREWRAIWENDSSNRLYPLTSLFRDNMHEGLSTVELYQHTYVWDCENVVNFLKDSDIREPVFDKQLLDQYLQYLGIPVS</sequence>
<gene>
    <name evidence="4" type="ORF">EGT74_24080</name>
</gene>
<dbReference type="OrthoDB" id="4317020at2"/>
<dbReference type="InterPro" id="IPR010080">
    <property type="entry name" value="Thioester_reductase-like_dom"/>
</dbReference>
<dbReference type="Pfam" id="PF13193">
    <property type="entry name" value="AMP-binding_C"/>
    <property type="match status" value="1"/>
</dbReference>
<dbReference type="InterPro" id="IPR009081">
    <property type="entry name" value="PP-bd_ACP"/>
</dbReference>
<keyword evidence="1" id="KW-0596">Phosphopantetheine</keyword>
<evidence type="ECO:0000259" key="3">
    <source>
        <dbReference type="PROSITE" id="PS50075"/>
    </source>
</evidence>
<dbReference type="Gene3D" id="1.10.1200.10">
    <property type="entry name" value="ACP-like"/>
    <property type="match status" value="1"/>
</dbReference>
<dbReference type="RefSeq" id="WP_123849112.1">
    <property type="nucleotide sequence ID" value="NZ_RPDH01000003.1"/>
</dbReference>
<dbReference type="InterPro" id="IPR000873">
    <property type="entry name" value="AMP-dep_synth/lig_dom"/>
</dbReference>
<dbReference type="PROSITE" id="PS50075">
    <property type="entry name" value="CARRIER"/>
    <property type="match status" value="1"/>
</dbReference>
<dbReference type="SUPFAM" id="SSF56801">
    <property type="entry name" value="Acetyl-CoA synthetase-like"/>
    <property type="match status" value="1"/>
</dbReference>
<accession>A0A3N4PMC2</accession>
<dbReference type="Gene3D" id="2.30.38.10">
    <property type="entry name" value="Luciferase, Domain 3"/>
    <property type="match status" value="1"/>
</dbReference>
<evidence type="ECO:0000256" key="1">
    <source>
        <dbReference type="ARBA" id="ARBA00022450"/>
    </source>
</evidence>
<dbReference type="Gene3D" id="3.30.300.30">
    <property type="match status" value="1"/>
</dbReference>
<dbReference type="Gene3D" id="3.40.50.720">
    <property type="entry name" value="NAD(P)-binding Rossmann-like Domain"/>
    <property type="match status" value="1"/>
</dbReference>
<keyword evidence="2" id="KW-0597">Phosphoprotein</keyword>
<protein>
    <submittedName>
        <fullName evidence="4">Amino acid adenylation domain-containing protein</fullName>
    </submittedName>
</protein>
<dbReference type="InterPro" id="IPR025110">
    <property type="entry name" value="AMP-bd_C"/>
</dbReference>
<dbReference type="Pfam" id="PF00501">
    <property type="entry name" value="AMP-binding"/>
    <property type="match status" value="1"/>
</dbReference>
<dbReference type="InterPro" id="IPR045851">
    <property type="entry name" value="AMP-bd_C_sf"/>
</dbReference>
<dbReference type="Proteomes" id="UP000278351">
    <property type="component" value="Unassembled WGS sequence"/>
</dbReference>
<reference evidence="4 5" key="1">
    <citation type="submission" date="2018-11" db="EMBL/GenBank/DDBJ databases">
        <title>Chitinophaga lutea sp.nov., isolate from arsenic contaminated soil.</title>
        <authorList>
            <person name="Zong Y."/>
        </authorList>
    </citation>
    <scope>NUCLEOTIDE SEQUENCE [LARGE SCALE GENOMIC DNA]</scope>
    <source>
        <strain evidence="4 5">ZY74</strain>
    </source>
</reference>
<dbReference type="AlphaFoldDB" id="A0A3N4PMC2"/>
<dbReference type="SUPFAM" id="SSF47336">
    <property type="entry name" value="ACP-like"/>
    <property type="match status" value="1"/>
</dbReference>
<dbReference type="InterPro" id="IPR013120">
    <property type="entry name" value="FAR_NAD-bd"/>
</dbReference>
<evidence type="ECO:0000313" key="5">
    <source>
        <dbReference type="Proteomes" id="UP000278351"/>
    </source>
</evidence>
<dbReference type="Pfam" id="PF00550">
    <property type="entry name" value="PP-binding"/>
    <property type="match status" value="1"/>
</dbReference>
<comment type="caution">
    <text evidence="4">The sequence shown here is derived from an EMBL/GenBank/DDBJ whole genome shotgun (WGS) entry which is preliminary data.</text>
</comment>
<dbReference type="Pfam" id="PF07993">
    <property type="entry name" value="NAD_binding_4"/>
    <property type="match status" value="1"/>
</dbReference>
<dbReference type="CDD" id="cd05930">
    <property type="entry name" value="A_NRPS"/>
    <property type="match status" value="1"/>
</dbReference>
<evidence type="ECO:0000313" key="4">
    <source>
        <dbReference type="EMBL" id="RPE05467.1"/>
    </source>
</evidence>
<dbReference type="PRINTS" id="PR00154">
    <property type="entry name" value="AMPBINDING"/>
</dbReference>
<dbReference type="NCBIfam" id="TIGR01746">
    <property type="entry name" value="Thioester-redct"/>
    <property type="match status" value="1"/>
</dbReference>
<keyword evidence="5" id="KW-1185">Reference proteome</keyword>
<dbReference type="PANTHER" id="PTHR44845:SF6">
    <property type="entry name" value="BETA-ALANINE-ACTIVATING ENZYME"/>
    <property type="match status" value="1"/>
</dbReference>
<dbReference type="InterPro" id="IPR020459">
    <property type="entry name" value="AMP-binding"/>
</dbReference>
<dbReference type="PROSITE" id="PS00455">
    <property type="entry name" value="AMP_BINDING"/>
    <property type="match status" value="1"/>
</dbReference>
<dbReference type="InterPro" id="IPR036736">
    <property type="entry name" value="ACP-like_sf"/>
</dbReference>
<dbReference type="SUPFAM" id="SSF51735">
    <property type="entry name" value="NAD(P)-binding Rossmann-fold domains"/>
    <property type="match status" value="1"/>
</dbReference>
<dbReference type="FunFam" id="3.40.50.980:FF:000001">
    <property type="entry name" value="Non-ribosomal peptide synthetase"/>
    <property type="match status" value="1"/>
</dbReference>
<dbReference type="Gene3D" id="3.40.50.980">
    <property type="match status" value="2"/>
</dbReference>
<name>A0A3N4PMC2_9BACT</name>
<evidence type="ECO:0000256" key="2">
    <source>
        <dbReference type="ARBA" id="ARBA00022553"/>
    </source>
</evidence>
<dbReference type="FunFam" id="3.40.50.12780:FF:000012">
    <property type="entry name" value="Non-ribosomal peptide synthetase"/>
    <property type="match status" value="1"/>
</dbReference>
<dbReference type="InterPro" id="IPR020845">
    <property type="entry name" value="AMP-binding_CS"/>
</dbReference>
<dbReference type="NCBIfam" id="TIGR01733">
    <property type="entry name" value="AA-adenyl-dom"/>
    <property type="match status" value="1"/>
</dbReference>